<dbReference type="PANTHER" id="PTHR31321">
    <property type="entry name" value="ACYL-COA THIOESTER HYDROLASE YBHC-RELATED"/>
    <property type="match status" value="1"/>
</dbReference>
<keyword evidence="5" id="KW-0063">Aspartyl esterase</keyword>
<proteinExistence type="inferred from homology"/>
<evidence type="ECO:0000256" key="5">
    <source>
        <dbReference type="ARBA" id="ARBA00023085"/>
    </source>
</evidence>
<accession>A0A1C7MPS5</accession>
<dbReference type="OrthoDB" id="2019149at2759"/>
<name>A0A1C7MPS5_GRIFR</name>
<dbReference type="Gene3D" id="2.160.20.10">
    <property type="entry name" value="Single-stranded right-handed beta-helix, Pectin lyase-like"/>
    <property type="match status" value="2"/>
</dbReference>
<comment type="similarity">
    <text evidence="2">Belongs to the pectinesterase family.</text>
</comment>
<evidence type="ECO:0000256" key="4">
    <source>
        <dbReference type="ARBA" id="ARBA00022801"/>
    </source>
</evidence>
<dbReference type="GO" id="GO:0042545">
    <property type="term" value="P:cell wall modification"/>
    <property type="evidence" value="ECO:0007669"/>
    <property type="project" value="InterPro"/>
</dbReference>
<evidence type="ECO:0000313" key="8">
    <source>
        <dbReference type="Proteomes" id="UP000092993"/>
    </source>
</evidence>
<dbReference type="OMA" id="WARMLTD"/>
<dbReference type="EC" id="3.1.1.11" evidence="3"/>
<keyword evidence="4" id="KW-0378">Hydrolase</keyword>
<feature type="domain" description="Pectinesterase catalytic" evidence="6">
    <location>
        <begin position="294"/>
        <end position="356"/>
    </location>
</feature>
<evidence type="ECO:0000259" key="6">
    <source>
        <dbReference type="Pfam" id="PF01095"/>
    </source>
</evidence>
<dbReference type="SUPFAM" id="SSF51126">
    <property type="entry name" value="Pectin lyase-like"/>
    <property type="match status" value="1"/>
</dbReference>
<dbReference type="Proteomes" id="UP000092993">
    <property type="component" value="Unassembled WGS sequence"/>
</dbReference>
<dbReference type="UniPathway" id="UPA00545">
    <property type="reaction ID" value="UER00823"/>
</dbReference>
<dbReference type="InterPro" id="IPR012334">
    <property type="entry name" value="Pectin_lyas_fold"/>
</dbReference>
<dbReference type="EMBL" id="LUGG01000001">
    <property type="protein sequence ID" value="OBZ78687.1"/>
    <property type="molecule type" value="Genomic_DNA"/>
</dbReference>
<sequence length="387" mass="41201">MTWAGCLSAEQVLPNGHVNANVPSIFAKRWRRLGESIVTFAAAARNNRTARLPVHEECFRAAPHDCHGPREPPARHDPGVAFVFRALSSLLRATLFENMQLIRALSFLSLAFFVSALSSSPAGAITVGPGGKYSTLSAAVKDTSSSVYFVFSGTYTDTVVITRPNIKIFGQTNIANSYTGNTVTITNNIPASIAGSNDASGTVQVHATNVSLYNLNIANTYGKPVVQAQAIALSVQDGLFGGYGLKITGDQDTLLANVGTIWITNSVINTIGSGCITASGRSSADAFWYVIDHSTVQGTGTAYLGRPWRDFARVVFQHSTLGSNVPAAGWSVWNSTDPQTDHVTFAEYENSGPGAAGVRANFSTRLSAPVSIFTVLNSTSWIDRAFL</sequence>
<dbReference type="GO" id="GO:0045490">
    <property type="term" value="P:pectin catabolic process"/>
    <property type="evidence" value="ECO:0007669"/>
    <property type="project" value="UniProtKB-UniPathway"/>
</dbReference>
<reference evidence="7 8" key="1">
    <citation type="submission" date="2016-03" db="EMBL/GenBank/DDBJ databases">
        <title>Whole genome sequencing of Grifola frondosa 9006-11.</title>
        <authorList>
            <person name="Min B."/>
            <person name="Park H."/>
            <person name="Kim J.-G."/>
            <person name="Cho H."/>
            <person name="Oh Y.-L."/>
            <person name="Kong W.-S."/>
            <person name="Choi I.-G."/>
        </authorList>
    </citation>
    <scope>NUCLEOTIDE SEQUENCE [LARGE SCALE GENOMIC DNA]</scope>
    <source>
        <strain evidence="7 8">9006-11</strain>
    </source>
</reference>
<dbReference type="InterPro" id="IPR000070">
    <property type="entry name" value="Pectinesterase_cat"/>
</dbReference>
<protein>
    <recommendedName>
        <fullName evidence="3">pectinesterase</fullName>
        <ecNumber evidence="3">3.1.1.11</ecNumber>
    </recommendedName>
</protein>
<dbReference type="Pfam" id="PF01095">
    <property type="entry name" value="Pectinesterase"/>
    <property type="match status" value="1"/>
</dbReference>
<evidence type="ECO:0000256" key="2">
    <source>
        <dbReference type="ARBA" id="ARBA00008891"/>
    </source>
</evidence>
<comment type="caution">
    <text evidence="7">The sequence shown here is derived from an EMBL/GenBank/DDBJ whole genome shotgun (WGS) entry which is preliminary data.</text>
</comment>
<dbReference type="InterPro" id="IPR011050">
    <property type="entry name" value="Pectin_lyase_fold/virulence"/>
</dbReference>
<evidence type="ECO:0000313" key="7">
    <source>
        <dbReference type="EMBL" id="OBZ78687.1"/>
    </source>
</evidence>
<dbReference type="STRING" id="5627.A0A1C7MPS5"/>
<dbReference type="GO" id="GO:0030599">
    <property type="term" value="F:pectinesterase activity"/>
    <property type="evidence" value="ECO:0007669"/>
    <property type="project" value="UniProtKB-EC"/>
</dbReference>
<dbReference type="PANTHER" id="PTHR31321:SF127">
    <property type="entry name" value="PECTINESTERASE"/>
    <property type="match status" value="1"/>
</dbReference>
<keyword evidence="8" id="KW-1185">Reference proteome</keyword>
<dbReference type="AlphaFoldDB" id="A0A1C7MPS5"/>
<comment type="pathway">
    <text evidence="1">Glycan metabolism; pectin degradation; 2-dehydro-3-deoxy-D-gluconate from pectin: step 1/5.</text>
</comment>
<evidence type="ECO:0000256" key="1">
    <source>
        <dbReference type="ARBA" id="ARBA00005184"/>
    </source>
</evidence>
<gene>
    <name evidence="7" type="primary">pme1</name>
    <name evidence="7" type="ORF">A0H81_00813</name>
</gene>
<organism evidence="7 8">
    <name type="scientific">Grifola frondosa</name>
    <name type="common">Maitake</name>
    <name type="synonym">Polyporus frondosus</name>
    <dbReference type="NCBI Taxonomy" id="5627"/>
    <lineage>
        <taxon>Eukaryota</taxon>
        <taxon>Fungi</taxon>
        <taxon>Dikarya</taxon>
        <taxon>Basidiomycota</taxon>
        <taxon>Agaricomycotina</taxon>
        <taxon>Agaricomycetes</taxon>
        <taxon>Polyporales</taxon>
        <taxon>Grifolaceae</taxon>
        <taxon>Grifola</taxon>
    </lineage>
</organism>
<evidence type="ECO:0000256" key="3">
    <source>
        <dbReference type="ARBA" id="ARBA00013229"/>
    </source>
</evidence>